<dbReference type="GO" id="GO:0055085">
    <property type="term" value="P:transmembrane transport"/>
    <property type="evidence" value="ECO:0007669"/>
    <property type="project" value="InterPro"/>
</dbReference>
<comment type="similarity">
    <text evidence="1">Belongs to the bacterial solute-binding protein 7 family.</text>
</comment>
<evidence type="ECO:0000256" key="4">
    <source>
        <dbReference type="SAM" id="SignalP"/>
    </source>
</evidence>
<dbReference type="PANTHER" id="PTHR33376:SF7">
    <property type="entry name" value="C4-DICARBOXYLATE-BINDING PROTEIN DCTB"/>
    <property type="match status" value="1"/>
</dbReference>
<dbReference type="RefSeq" id="WP_123693611.1">
    <property type="nucleotide sequence ID" value="NZ_AP019700.1"/>
</dbReference>
<evidence type="ECO:0000256" key="2">
    <source>
        <dbReference type="ARBA" id="ARBA00022448"/>
    </source>
</evidence>
<proteinExistence type="inferred from homology"/>
<dbReference type="CDD" id="cd13666">
    <property type="entry name" value="PBP2_TRAP_DctP_like_1"/>
    <property type="match status" value="1"/>
</dbReference>
<comment type="caution">
    <text evidence="5">The sequence shown here is derived from an EMBL/GenBank/DDBJ whole genome shotgun (WGS) entry which is preliminary data.</text>
</comment>
<dbReference type="Gene3D" id="3.40.190.170">
    <property type="entry name" value="Bacterial extracellular solute-binding protein, family 7"/>
    <property type="match status" value="1"/>
</dbReference>
<evidence type="ECO:0000313" key="5">
    <source>
        <dbReference type="EMBL" id="ROP83780.1"/>
    </source>
</evidence>
<dbReference type="InterPro" id="IPR038404">
    <property type="entry name" value="TRAP_DctP_sf"/>
</dbReference>
<dbReference type="Pfam" id="PF03480">
    <property type="entry name" value="DctP"/>
    <property type="match status" value="1"/>
</dbReference>
<evidence type="ECO:0000313" key="6">
    <source>
        <dbReference type="Proteomes" id="UP000278222"/>
    </source>
</evidence>
<dbReference type="NCBIfam" id="NF037995">
    <property type="entry name" value="TRAP_S1"/>
    <property type="match status" value="1"/>
</dbReference>
<keyword evidence="2" id="KW-0813">Transport</keyword>
<organism evidence="5 6">
    <name type="scientific">Stella humosa</name>
    <dbReference type="NCBI Taxonomy" id="94"/>
    <lineage>
        <taxon>Bacteria</taxon>
        <taxon>Pseudomonadati</taxon>
        <taxon>Pseudomonadota</taxon>
        <taxon>Alphaproteobacteria</taxon>
        <taxon>Rhodospirillales</taxon>
        <taxon>Stellaceae</taxon>
        <taxon>Stella</taxon>
    </lineage>
</organism>
<keyword evidence="6" id="KW-1185">Reference proteome</keyword>
<protein>
    <submittedName>
        <fullName evidence="5">TRAP-type C4-dicarboxylate transport system substrate-binding protein</fullName>
    </submittedName>
</protein>
<feature type="signal peptide" evidence="4">
    <location>
        <begin position="1"/>
        <end position="20"/>
    </location>
</feature>
<evidence type="ECO:0000256" key="1">
    <source>
        <dbReference type="ARBA" id="ARBA00009023"/>
    </source>
</evidence>
<name>A0A3N1KYR9_9PROT</name>
<sequence>MKLATIRGAALAITLSGAIAAPAAGAEYIANNFLDQNHPFSVFNYTEWAKDVAKATNGDLTFKVFLGGSLVPARSTLPGIRDGLATVAYHAGTYTPSELPITNVLADMSLYNSDIYVTLAASTEVSFKNAAIQAEYKKVGVVYGGGYSTSPYLLLCRTKVSSLAELKGKRLRMPGSLWDRWGVALGAVSVNVPSSEIFTGLERGTLDCGMNPLESLKSRSWWDVAKYVVDLPLGVYFSGPMWGYNPGFWKGLKPEQRAMLLDHSARASVRSSMAYIRNTLETEKEMGAKGVQMLKPTADLVAASDKFIDADAKELGKMSQQKFKVDLAVAEGVVAEYKASVAKWEKLFAGVDPMDEQKRYEILKKELFDKIDPKTYGLN</sequence>
<dbReference type="AlphaFoldDB" id="A0A3N1KYR9"/>
<dbReference type="InterPro" id="IPR018389">
    <property type="entry name" value="DctP_fam"/>
</dbReference>
<evidence type="ECO:0000256" key="3">
    <source>
        <dbReference type="ARBA" id="ARBA00022729"/>
    </source>
</evidence>
<dbReference type="PANTHER" id="PTHR33376">
    <property type="match status" value="1"/>
</dbReference>
<keyword evidence="3 4" id="KW-0732">Signal</keyword>
<dbReference type="EMBL" id="RJKX01000016">
    <property type="protein sequence ID" value="ROP83780.1"/>
    <property type="molecule type" value="Genomic_DNA"/>
</dbReference>
<dbReference type="OrthoDB" id="7239472at2"/>
<accession>A0A3N1KYR9</accession>
<gene>
    <name evidence="5" type="ORF">EDC65_4429</name>
</gene>
<reference evidence="5 6" key="1">
    <citation type="submission" date="2018-11" db="EMBL/GenBank/DDBJ databases">
        <title>Genomic Encyclopedia of Type Strains, Phase IV (KMG-IV): sequencing the most valuable type-strain genomes for metagenomic binning, comparative biology and taxonomic classification.</title>
        <authorList>
            <person name="Goeker M."/>
        </authorList>
    </citation>
    <scope>NUCLEOTIDE SEQUENCE [LARGE SCALE GENOMIC DNA]</scope>
    <source>
        <strain evidence="5 6">DSM 5900</strain>
    </source>
</reference>
<dbReference type="Proteomes" id="UP000278222">
    <property type="component" value="Unassembled WGS sequence"/>
</dbReference>
<feature type="chain" id="PRO_5018140235" evidence="4">
    <location>
        <begin position="21"/>
        <end position="379"/>
    </location>
</feature>